<dbReference type="EMBL" id="FN653066">
    <property type="protein sequence ID" value="CBY25050.1"/>
    <property type="molecule type" value="Genomic_DNA"/>
</dbReference>
<dbReference type="GO" id="GO:0061863">
    <property type="term" value="F:microtubule plus end polymerase"/>
    <property type="evidence" value="ECO:0007669"/>
    <property type="project" value="InterPro"/>
</dbReference>
<feature type="domain" description="TOG" evidence="8">
    <location>
        <begin position="257"/>
        <end position="499"/>
    </location>
</feature>
<evidence type="ECO:0000313" key="10">
    <source>
        <dbReference type="Proteomes" id="UP000001307"/>
    </source>
</evidence>
<comment type="similarity">
    <text evidence="5">Belongs to the TOG/XMAP215 family.</text>
</comment>
<dbReference type="GO" id="GO:0051010">
    <property type="term" value="F:microtubule plus-end binding"/>
    <property type="evidence" value="ECO:0007669"/>
    <property type="project" value="InterPro"/>
</dbReference>
<dbReference type="InterPro" id="IPR045110">
    <property type="entry name" value="XMAP215"/>
</dbReference>
<sequence>MGDKEEDLSKLAAFDLVQHSNWKGRKLGYERLLKEVPSYVLEPEKLKKYCPLLKGLVTEKNELSRILASELALLIIDSAETKVVAKFLFLYSRNSNIFFKPKTKQNGADCILQFIEHEKHVEVCAGLLEGVKNKNPKIVAASVETLNQALREFGNKVVQLKTLFEELPKLFQHRDKNVRNATKDFFVEAYCWVGAVVKSQLEKIPKIEQNIKECEEAWKDLKPKVYFQFFLVILIIYLDSADSVFQAPASGKAGRGECFKLDQTPFKYGEDKLTFQNAMSSKKWKDRGAALDKLSDVLKIDKDTLIKLPKGDYISLVTDLKVVIKKDTNVLLISKALKIVKALADGMRTLFSQYGAILLPEIIARFKEKKAAVLEQARTAADAVALVIKFPDSAMDLINTSLEDKNPGVRAETLNFVFRNAKSKKVKFQKGVIKEFLTRVTKNVEHSDKYVREGSYRLLALMSTKLDGKIMNTFTSDFKEDRMKLLQEAKAELSKATTEHYSATPSSEVKEAPKKQVSVPAVTKKAPSKTQKAAGPKKIKKIADKRKCESEATGPPTESEMDELSAVDICNEIYGEPTIKKIHEKNWKTRLEGLHELHEKLVIESPDEIKTQAILKTLSLAPGFKDSNFQCNQEKFKIIKAAVQNSKLSATSIDIVFNYCLDKIADPKCSVGAKESLSSIADAVSLAYLAPRVLSEGNKLKSVKNVAECWGWFSEALFQFGFGKLDLKITIDEAYKALGNTNAAVRGKAVDAVAAVLLYVPQLRPKFDDQKEAIKAQIDSALAKFDGPPPAPIRGPVLKTLMAKTANKDESESIKDEDEGEDDLIPRVCIANSFGPELLDKLADKNWKMRKEALETIKEIFDKNKFITSDLGDLPVPLCNRLTDVNKVLVQLTFEIVSAIPCAIGSKGARSHVRTFAVAIIGALNDSKPQIREKGISALKTWHKEVPLPYWFDESNLMAEQLADAKKVHLRYTFLPWLTEHLATSKKVPTSALMAFLPHIYSCLEDRDGKVREATCKSLVSFMIHLGFPKMAKACGTNQKVRLELEKAKEALPKIELKAEVINAADIMNPKVSDSPPPKKTKSSEEKCATAKQDKKPEKKTLKSSKSSSKSLKLEPDDIGEIITGSEKAKEKRKIEDRKLKTLTWYFDPGTASLVEQLNKQVSACFGAKFAVIMHKSDSTAIGRVLDIIQKEPTEKLTTVLDIVFRWMTIRLNEKNSTIMMRVLNYLHVIVGQLRKTEYFMTPFEAIPLLPHLISKLGESRVEVRSLVESILNEFCLLFPEKQIFEQLLQGANSKNSRQRAECLTICAGMVKNSGISVIGDPTKGNYKDIGAHISDKDQNVRSAAMNCLVEAYRTVGEELFKSKMVGKLGEKEESYLKERIKRSIGAPEAPASGSSVPLPKKGSETPRRGTVTIKKGSKAQPIKRDVPTVSQSADTHHLDRLGFKLPTSASVDFKPAVMKSINYEGISKIARPPSATSRFPKLEKEKEIEELTNLVEHFCLTESKMQELKAKLGTCDMNVFREGAKTLQIVFKESEKPLHLSDQELSGLIQPLTKNGLALALNNIQQGNLRATQHVTVLCCNILHKILKQKHNCDRISAEDLRSVGLFLFSILKNESAQEINQSVDNKFTSVLVQLISDVNKHCKHAIVALMYLSLISDSLREEKLIQIDSISNFFFKFFSTRNAKENLSENDVSQIYFSTESFLKEFPKSREVFKKSPLYFNALRTVVTFATNLTRFHTEAVERFIVNSTPKKSNLLDLIKKEIMKQKAKASEEESLLNTFKKTLTKVKKVSSHDVGLEELHQFVIANPEFDIDAELSKEDEKFQNYIKNKLGNKKAGHEMTMISSIQPTASAIEQRARAMSKEYSLTSTPSKALSKISRVANEKENVSAAPADTRALPSKSTLEEYRKRLEQLRNARK</sequence>
<gene>
    <name evidence="9" type="ORF">GSOID_T00014352001</name>
</gene>
<feature type="domain" description="TOG" evidence="8">
    <location>
        <begin position="1153"/>
        <end position="1390"/>
    </location>
</feature>
<dbReference type="InterPro" id="IPR034085">
    <property type="entry name" value="TOG"/>
</dbReference>
<feature type="compositionally biased region" description="Basic and acidic residues" evidence="7">
    <location>
        <begin position="1082"/>
        <end position="1101"/>
    </location>
</feature>
<dbReference type="Gene3D" id="1.25.10.10">
    <property type="entry name" value="Leucine-rich Repeat Variant"/>
    <property type="match status" value="5"/>
</dbReference>
<protein>
    <recommendedName>
        <fullName evidence="8">TOG domain-containing protein</fullName>
    </recommendedName>
</protein>
<organism evidence="9">
    <name type="scientific">Oikopleura dioica</name>
    <name type="common">Tunicate</name>
    <dbReference type="NCBI Taxonomy" id="34765"/>
    <lineage>
        <taxon>Eukaryota</taxon>
        <taxon>Metazoa</taxon>
        <taxon>Chordata</taxon>
        <taxon>Tunicata</taxon>
        <taxon>Appendicularia</taxon>
        <taxon>Copelata</taxon>
        <taxon>Oikopleuridae</taxon>
        <taxon>Oikopleura</taxon>
    </lineage>
</organism>
<dbReference type="FunCoup" id="E4XKY3">
    <property type="interactions" value="535"/>
</dbReference>
<feature type="repeat" description="HEAT" evidence="6">
    <location>
        <begin position="996"/>
        <end position="1033"/>
    </location>
</feature>
<evidence type="ECO:0000259" key="8">
    <source>
        <dbReference type="SMART" id="SM01349"/>
    </source>
</evidence>
<dbReference type="GO" id="GO:0005856">
    <property type="term" value="C:cytoskeleton"/>
    <property type="evidence" value="ECO:0007669"/>
    <property type="project" value="UniProtKB-SubCell"/>
</dbReference>
<accession>E4XKY3</accession>
<keyword evidence="3" id="KW-0677">Repeat</keyword>
<dbReference type="InParanoid" id="E4XKY3"/>
<dbReference type="PANTHER" id="PTHR12609">
    <property type="entry name" value="MICROTUBULE ASSOCIATED PROTEIN XMAP215"/>
    <property type="match status" value="1"/>
</dbReference>
<dbReference type="InterPro" id="IPR021133">
    <property type="entry name" value="HEAT_type_2"/>
</dbReference>
<proteinExistence type="inferred from homology"/>
<evidence type="ECO:0000256" key="7">
    <source>
        <dbReference type="SAM" id="MobiDB-lite"/>
    </source>
</evidence>
<dbReference type="InterPro" id="IPR048491">
    <property type="entry name" value="XMAP215_CLASP_TOG"/>
</dbReference>
<dbReference type="SMART" id="SM01349">
    <property type="entry name" value="TOG"/>
    <property type="match status" value="5"/>
</dbReference>
<keyword evidence="2" id="KW-0963">Cytoplasm</keyword>
<dbReference type="GO" id="GO:0007051">
    <property type="term" value="P:spindle organization"/>
    <property type="evidence" value="ECO:0007669"/>
    <property type="project" value="InterPro"/>
</dbReference>
<evidence type="ECO:0000313" key="9">
    <source>
        <dbReference type="EMBL" id="CBY25050.1"/>
    </source>
</evidence>
<comment type="subcellular location">
    <subcellularLocation>
        <location evidence="1">Cytoplasm</location>
        <location evidence="1">Cytoskeleton</location>
    </subcellularLocation>
</comment>
<dbReference type="InterPro" id="IPR016024">
    <property type="entry name" value="ARM-type_fold"/>
</dbReference>
<feature type="region of interest" description="Disordered" evidence="7">
    <location>
        <begin position="1385"/>
        <end position="1434"/>
    </location>
</feature>
<evidence type="ECO:0000256" key="2">
    <source>
        <dbReference type="ARBA" id="ARBA00022490"/>
    </source>
</evidence>
<dbReference type="FunFam" id="1.25.10.10:FF:000050">
    <property type="entry name" value="Cytoskeleton-associated protein 5 isoform X1"/>
    <property type="match status" value="1"/>
</dbReference>
<dbReference type="GO" id="GO:0046785">
    <property type="term" value="P:microtubule polymerization"/>
    <property type="evidence" value="ECO:0007669"/>
    <property type="project" value="InterPro"/>
</dbReference>
<dbReference type="InterPro" id="IPR011989">
    <property type="entry name" value="ARM-like"/>
</dbReference>
<dbReference type="Proteomes" id="UP000001307">
    <property type="component" value="Unassembled WGS sequence"/>
</dbReference>
<evidence type="ECO:0000256" key="1">
    <source>
        <dbReference type="ARBA" id="ARBA00004245"/>
    </source>
</evidence>
<feature type="domain" description="TOG" evidence="8">
    <location>
        <begin position="560"/>
        <end position="791"/>
    </location>
</feature>
<name>E4XKY3_OIKDI</name>
<dbReference type="Pfam" id="PF21041">
    <property type="entry name" value="XMAP215_CLASP_TOG"/>
    <property type="match status" value="4"/>
</dbReference>
<feature type="compositionally biased region" description="Basic and acidic residues" evidence="7">
    <location>
        <begin position="541"/>
        <end position="550"/>
    </location>
</feature>
<dbReference type="GO" id="GO:0030951">
    <property type="term" value="P:establishment or maintenance of microtubule cytoskeleton polarity"/>
    <property type="evidence" value="ECO:0007669"/>
    <property type="project" value="InterPro"/>
</dbReference>
<feature type="domain" description="TOG" evidence="8">
    <location>
        <begin position="1"/>
        <end position="224"/>
    </location>
</feature>
<keyword evidence="10" id="KW-1185">Reference proteome</keyword>
<evidence type="ECO:0000256" key="5">
    <source>
        <dbReference type="ARBA" id="ARBA00025722"/>
    </source>
</evidence>
<dbReference type="PROSITE" id="PS50077">
    <property type="entry name" value="HEAT_REPEAT"/>
    <property type="match status" value="1"/>
</dbReference>
<reference evidence="9" key="1">
    <citation type="journal article" date="2010" name="Science">
        <title>Plasticity of animal genome architecture unmasked by rapid evolution of a pelagic tunicate.</title>
        <authorList>
            <person name="Denoeud F."/>
            <person name="Henriet S."/>
            <person name="Mungpakdee S."/>
            <person name="Aury J.M."/>
            <person name="Da Silva C."/>
            <person name="Brinkmann H."/>
            <person name="Mikhaleva J."/>
            <person name="Olsen L.C."/>
            <person name="Jubin C."/>
            <person name="Canestro C."/>
            <person name="Bouquet J.M."/>
            <person name="Danks G."/>
            <person name="Poulain J."/>
            <person name="Campsteijn C."/>
            <person name="Adamski M."/>
            <person name="Cross I."/>
            <person name="Yadetie F."/>
            <person name="Muffato M."/>
            <person name="Louis A."/>
            <person name="Butcher S."/>
            <person name="Tsagkogeorga G."/>
            <person name="Konrad A."/>
            <person name="Singh S."/>
            <person name="Jensen M.F."/>
            <person name="Cong E.H."/>
            <person name="Eikeseth-Otteraa H."/>
            <person name="Noel B."/>
            <person name="Anthouard V."/>
            <person name="Porcel B.M."/>
            <person name="Kachouri-Lafond R."/>
            <person name="Nishino A."/>
            <person name="Ugolini M."/>
            <person name="Chourrout P."/>
            <person name="Nishida H."/>
            <person name="Aasland R."/>
            <person name="Huzurbazar S."/>
            <person name="Westhof E."/>
            <person name="Delsuc F."/>
            <person name="Lehrach H."/>
            <person name="Reinhardt R."/>
            <person name="Weissenbach J."/>
            <person name="Roy S.W."/>
            <person name="Artiguenave F."/>
            <person name="Postlethwait J.H."/>
            <person name="Manak J.R."/>
            <person name="Thompson E.M."/>
            <person name="Jaillon O."/>
            <person name="Du Pasquier L."/>
            <person name="Boudinot P."/>
            <person name="Liberles D.A."/>
            <person name="Volff J.N."/>
            <person name="Philippe H."/>
            <person name="Lenhard B."/>
            <person name="Roest Crollius H."/>
            <person name="Wincker P."/>
            <person name="Chourrout D."/>
        </authorList>
    </citation>
    <scope>NUCLEOTIDE SEQUENCE [LARGE SCALE GENOMIC DNA]</scope>
</reference>
<feature type="region of interest" description="Disordered" evidence="7">
    <location>
        <begin position="1068"/>
        <end position="1112"/>
    </location>
</feature>
<evidence type="ECO:0000256" key="6">
    <source>
        <dbReference type="PROSITE-ProRule" id="PRU00103"/>
    </source>
</evidence>
<keyword evidence="4" id="KW-0206">Cytoskeleton</keyword>
<evidence type="ECO:0000256" key="4">
    <source>
        <dbReference type="ARBA" id="ARBA00023212"/>
    </source>
</evidence>
<feature type="domain" description="TOG" evidence="8">
    <location>
        <begin position="823"/>
        <end position="1054"/>
    </location>
</feature>
<dbReference type="OrthoDB" id="205662at2759"/>
<dbReference type="SUPFAM" id="SSF48371">
    <property type="entry name" value="ARM repeat"/>
    <property type="match status" value="2"/>
</dbReference>
<feature type="compositionally biased region" description="Polar residues" evidence="7">
    <location>
        <begin position="496"/>
        <end position="507"/>
    </location>
</feature>
<feature type="region of interest" description="Disordered" evidence="7">
    <location>
        <begin position="1884"/>
        <end position="1905"/>
    </location>
</feature>
<evidence type="ECO:0000256" key="3">
    <source>
        <dbReference type="ARBA" id="ARBA00022737"/>
    </source>
</evidence>
<feature type="region of interest" description="Disordered" evidence="7">
    <location>
        <begin position="496"/>
        <end position="562"/>
    </location>
</feature>